<dbReference type="PANTHER" id="PTHR47284">
    <property type="entry name" value="FATTY-ACID-BINDING PROTEIN 2"/>
    <property type="match status" value="1"/>
</dbReference>
<dbReference type="eggNOG" id="ENOG502RGD3">
    <property type="taxonomic scope" value="Eukaryota"/>
</dbReference>
<evidence type="ECO:0000256" key="1">
    <source>
        <dbReference type="ARBA" id="ARBA00009111"/>
    </source>
</evidence>
<feature type="domain" description="Chalcone isomerase" evidence="3">
    <location>
        <begin position="96"/>
        <end position="319"/>
    </location>
</feature>
<dbReference type="PANTHER" id="PTHR47284:SF3">
    <property type="entry name" value="FATTY-ACID-BINDING PROTEIN 2"/>
    <property type="match status" value="1"/>
</dbReference>
<reference evidence="4 5" key="1">
    <citation type="journal article" date="2009" name="Nature">
        <title>Evolution of pathogenicity and sexual reproduction in eight Candida genomes.</title>
        <authorList>
            <person name="Butler G."/>
            <person name="Rasmussen M.D."/>
            <person name="Lin M.F."/>
            <person name="Santos M.A."/>
            <person name="Sakthikumar S."/>
            <person name="Munro C.A."/>
            <person name="Rheinbay E."/>
            <person name="Grabherr M."/>
            <person name="Forche A."/>
            <person name="Reedy J.L."/>
            <person name="Agrafioti I."/>
            <person name="Arnaud M.B."/>
            <person name="Bates S."/>
            <person name="Brown A.J."/>
            <person name="Brunke S."/>
            <person name="Costanzo M.C."/>
            <person name="Fitzpatrick D.A."/>
            <person name="de Groot P.W."/>
            <person name="Harris D."/>
            <person name="Hoyer L.L."/>
            <person name="Hube B."/>
            <person name="Klis F.M."/>
            <person name="Kodira C."/>
            <person name="Lennard N."/>
            <person name="Logue M.E."/>
            <person name="Martin R."/>
            <person name="Neiman A.M."/>
            <person name="Nikolaou E."/>
            <person name="Quail M.A."/>
            <person name="Quinn J."/>
            <person name="Santos M.C."/>
            <person name="Schmitzberger F.F."/>
            <person name="Sherlock G."/>
            <person name="Shah P."/>
            <person name="Silverstein K.A."/>
            <person name="Skrzypek M.S."/>
            <person name="Soll D."/>
            <person name="Staggs R."/>
            <person name="Stansfield I."/>
            <person name="Stumpf M.P."/>
            <person name="Sudbery P.E."/>
            <person name="Srikantha T."/>
            <person name="Zeng Q."/>
            <person name="Berman J."/>
            <person name="Berriman M."/>
            <person name="Heitman J."/>
            <person name="Gow N.A."/>
            <person name="Lorenz M.C."/>
            <person name="Birren B.W."/>
            <person name="Kellis M."/>
            <person name="Cuomo C.A."/>
        </authorList>
    </citation>
    <scope>NUCLEOTIDE SEQUENCE [LARGE SCALE GENOMIC DNA]</scope>
    <source>
        <strain evidence="5">ATCC 11503 / BCRC 21390 / CBS 2605 / JCM 1781 / NBRC 1676 / NRRL YB-4239</strain>
    </source>
</reference>
<dbReference type="GO" id="GO:0016872">
    <property type="term" value="F:intramolecular lyase activity"/>
    <property type="evidence" value="ECO:0007669"/>
    <property type="project" value="InterPro"/>
</dbReference>
<dbReference type="STRING" id="379508.A5E012"/>
<dbReference type="InterPro" id="IPR016088">
    <property type="entry name" value="Chalcone_isomerase_3-sand"/>
</dbReference>
<evidence type="ECO:0000259" key="3">
    <source>
        <dbReference type="Pfam" id="PF16035"/>
    </source>
</evidence>
<dbReference type="InParanoid" id="A5E012"/>
<name>A5E012_LODEL</name>
<proteinExistence type="inferred from homology"/>
<protein>
    <recommendedName>
        <fullName evidence="2">Altered inheritance of mitochondria protein 18, mitochondrial</fullName>
    </recommendedName>
</protein>
<dbReference type="OrthoDB" id="18193at2759"/>
<dbReference type="InterPro" id="IPR036298">
    <property type="entry name" value="Chalcone_isomerase_sf"/>
</dbReference>
<comment type="similarity">
    <text evidence="1">Belongs to the AIM18/AIM46 family.</text>
</comment>
<dbReference type="EMBL" id="CH981526">
    <property type="protein sequence ID" value="EDK44770.1"/>
    <property type="molecule type" value="Genomic_DNA"/>
</dbReference>
<dbReference type="OMA" id="PMRNTNF"/>
<dbReference type="VEuPathDB" id="FungiDB:LELG_02949"/>
<evidence type="ECO:0000313" key="5">
    <source>
        <dbReference type="Proteomes" id="UP000001996"/>
    </source>
</evidence>
<keyword evidence="5" id="KW-1185">Reference proteome</keyword>
<dbReference type="AlphaFoldDB" id="A5E012"/>
<dbReference type="InterPro" id="IPR016087">
    <property type="entry name" value="Chalcone_isomerase"/>
</dbReference>
<dbReference type="Gene3D" id="3.50.70.10">
    <property type="match status" value="1"/>
</dbReference>
<gene>
    <name evidence="4" type="ORF">LELG_02949</name>
</gene>
<dbReference type="HOGENOM" id="CLU_038840_0_1_1"/>
<dbReference type="GeneID" id="5232916"/>
<accession>A5E012</accession>
<organism evidence="4 5">
    <name type="scientific">Lodderomyces elongisporus (strain ATCC 11503 / CBS 2605 / JCM 1781 / NBRC 1676 / NRRL YB-4239)</name>
    <name type="common">Yeast</name>
    <name type="synonym">Saccharomyces elongisporus</name>
    <dbReference type="NCBI Taxonomy" id="379508"/>
    <lineage>
        <taxon>Eukaryota</taxon>
        <taxon>Fungi</taxon>
        <taxon>Dikarya</taxon>
        <taxon>Ascomycota</taxon>
        <taxon>Saccharomycotina</taxon>
        <taxon>Pichiomycetes</taxon>
        <taxon>Debaryomycetaceae</taxon>
        <taxon>Candida/Lodderomyces clade</taxon>
        <taxon>Lodderomyces</taxon>
    </lineage>
</organism>
<dbReference type="KEGG" id="lel:PVL30_003775"/>
<dbReference type="Proteomes" id="UP000001996">
    <property type="component" value="Unassembled WGS sequence"/>
</dbReference>
<dbReference type="Pfam" id="PF16035">
    <property type="entry name" value="Chalcone_2"/>
    <property type="match status" value="1"/>
</dbReference>
<evidence type="ECO:0000256" key="2">
    <source>
        <dbReference type="ARBA" id="ARBA00018755"/>
    </source>
</evidence>
<evidence type="ECO:0000313" key="4">
    <source>
        <dbReference type="EMBL" id="EDK44770.1"/>
    </source>
</evidence>
<sequence length="328" mass="35920">MFKTIRLRPLRSILPSIAIASTLAYSYHLYTKHTTLPSPFGFHNNALSKIHLDSAASPVLGSTSVSAANATTEVKVDDSILPFPTHISKSPYVSQSYTLLGHGVRAVTFMSFKVYGVGIYIADSDIAKARSLLQSYARANPPPPSARADEGASSSLVRQNLKESLMNPVESEQIIDELLSHGVHFLIRLSPVRNTDFNHLKDGLIKSILAHPRSKSGENKEREELSLGLDELREIMGKTRGSVPKDDLLVLEQVSSSDKFNISYVKQNKKTKSKNDEAGEDVTDVKEMGSVSKPIVAKTLLLQYLSGKKPLSESLRKSCMQGLADIAE</sequence>
<dbReference type="SUPFAM" id="SSF54626">
    <property type="entry name" value="Chalcone isomerase"/>
    <property type="match status" value="1"/>
</dbReference>
<dbReference type="FunCoup" id="A5E012">
    <property type="interactions" value="144"/>
</dbReference>